<gene>
    <name evidence="3" type="ORF">V9T40_014620</name>
</gene>
<dbReference type="EMBL" id="JBBCAQ010000038">
    <property type="protein sequence ID" value="KAK7572148.1"/>
    <property type="molecule type" value="Genomic_DNA"/>
</dbReference>
<dbReference type="Proteomes" id="UP001367676">
    <property type="component" value="Unassembled WGS sequence"/>
</dbReference>
<keyword evidence="4" id="KW-1185">Reference proteome</keyword>
<feature type="region of interest" description="Disordered" evidence="2">
    <location>
        <begin position="535"/>
        <end position="555"/>
    </location>
</feature>
<proteinExistence type="predicted"/>
<sequence>MSHINRSCYKSEVKSKIGDYIRGKISAQSLMHPSRVNTKPIDKRKYNLHSGYQYEPPRTEVRTDYQKKVRRPPLKDYIEGKVKLCDMISPSKITYIPKERKYQNLLPQCDVTRDEPRTRATSFADSVETTNSQHGVGGSNGFSSTNYKDDWDTVKPAIPKAAAAFGGEYSLVPLRSTTFGPAGKRKLMCKIKVQRNDTTKNGNAEPKTEEHVIEIPEKILRRGHHSLPKFLMDRYNIPCYVNGAAGGAASKQQPKRKQPLSILAGSCEPVECEEALPSPPPPPRKPKTQAIEYPVADGESHIETDAAKSADIDNIPSEQGDYNNATTYVFEFYEEEVPTETKSAIIEEIEDDHSHREYAKSFTEDTRFRHAFNDSLRSDEFQHYEDFKSNIYVQRELMDLHRGMLKCDKNFMVVEHNVNQVMATLNMIETVQNQELKPSVTTIKTDNEKMRHQLQSLASENEELKKSVQYLRKKTTDYDKVIYYIRHDSNMKIQELENKLETLTQTQVKSIEMQNTVNKNIIQITHGMKRVYSEQDSKHCSNSIKSPKNSNLTIS</sequence>
<name>A0AAN9T3K7_9HEMI</name>
<organism evidence="3 4">
    <name type="scientific">Parthenolecanium corni</name>
    <dbReference type="NCBI Taxonomy" id="536013"/>
    <lineage>
        <taxon>Eukaryota</taxon>
        <taxon>Metazoa</taxon>
        <taxon>Ecdysozoa</taxon>
        <taxon>Arthropoda</taxon>
        <taxon>Hexapoda</taxon>
        <taxon>Insecta</taxon>
        <taxon>Pterygota</taxon>
        <taxon>Neoptera</taxon>
        <taxon>Paraneoptera</taxon>
        <taxon>Hemiptera</taxon>
        <taxon>Sternorrhyncha</taxon>
        <taxon>Coccoidea</taxon>
        <taxon>Coccidae</taxon>
        <taxon>Parthenolecanium</taxon>
    </lineage>
</organism>
<evidence type="ECO:0000256" key="1">
    <source>
        <dbReference type="SAM" id="Coils"/>
    </source>
</evidence>
<reference evidence="3 4" key="1">
    <citation type="submission" date="2024-03" db="EMBL/GenBank/DDBJ databases">
        <title>Adaptation during the transition from Ophiocordyceps entomopathogen to insect associate is accompanied by gene loss and intensified selection.</title>
        <authorList>
            <person name="Ward C.M."/>
            <person name="Onetto C.A."/>
            <person name="Borneman A.R."/>
        </authorList>
    </citation>
    <scope>NUCLEOTIDE SEQUENCE [LARGE SCALE GENOMIC DNA]</scope>
    <source>
        <strain evidence="3">AWRI1</strain>
        <tissue evidence="3">Single Adult Female</tissue>
    </source>
</reference>
<comment type="caution">
    <text evidence="3">The sequence shown here is derived from an EMBL/GenBank/DDBJ whole genome shotgun (WGS) entry which is preliminary data.</text>
</comment>
<dbReference type="AlphaFoldDB" id="A0AAN9T3K7"/>
<evidence type="ECO:0000313" key="4">
    <source>
        <dbReference type="Proteomes" id="UP001367676"/>
    </source>
</evidence>
<accession>A0AAN9T3K7</accession>
<protein>
    <submittedName>
        <fullName evidence="3">Uncharacterized protein</fullName>
    </submittedName>
</protein>
<keyword evidence="1" id="KW-0175">Coiled coil</keyword>
<feature type="compositionally biased region" description="Polar residues" evidence="2">
    <location>
        <begin position="540"/>
        <end position="555"/>
    </location>
</feature>
<evidence type="ECO:0000313" key="3">
    <source>
        <dbReference type="EMBL" id="KAK7572148.1"/>
    </source>
</evidence>
<feature type="coiled-coil region" evidence="1">
    <location>
        <begin position="447"/>
        <end position="513"/>
    </location>
</feature>
<evidence type="ECO:0000256" key="2">
    <source>
        <dbReference type="SAM" id="MobiDB-lite"/>
    </source>
</evidence>